<accession>A0A454C9C5</accession>
<dbReference type="EMBL" id="CP033021">
    <property type="protein sequence ID" value="AYN65322.1"/>
    <property type="molecule type" value="Genomic_DNA"/>
</dbReference>
<keyword evidence="1" id="KW-0472">Membrane</keyword>
<sequence>MILKLQNWQITETSNQDSGTSIPLAIGSAFVAFILIVAVVIFIIKKIINKQTKTKDNSTNKELNKDNKNDEYNKKITLPFFNSEDLKRIDKLNSLKIEKQIAYLFDPQKFFKENLNNLWVKKYYEIIKKFKLEKSPTSKFNKLKINKYYKNYLNEVGQWNYCRHHIDEIKISGAIYSAHPQTKEYYKTGDVILVTYEQHLFLHYLIVMAKTTMPNHGMIVGLKFHFNDAKKCIEYWDKVIQKMCEKYLVKYDKNWSENLT</sequence>
<dbReference type="RefSeq" id="WP_020002637.1">
    <property type="nucleotide sequence ID" value="NZ_CP033021.1"/>
</dbReference>
<reference evidence="2 3" key="1">
    <citation type="submission" date="2014-08" db="EMBL/GenBank/DDBJ databases">
        <authorList>
            <person name="Kuleshov K."/>
            <person name="Dedkov V."/>
            <person name="Markelov M."/>
            <person name="Pimkina E."/>
        </authorList>
    </citation>
    <scope>NUCLEOTIDE SEQUENCE [LARGE SCALE GENOMIC DNA]</scope>
    <source>
        <strain evidence="3">TOA</strain>
    </source>
</reference>
<keyword evidence="1" id="KW-1133">Transmembrane helix</keyword>
<feature type="transmembrane region" description="Helical" evidence="1">
    <location>
        <begin position="20"/>
        <end position="44"/>
    </location>
</feature>
<dbReference type="AlphaFoldDB" id="A0A454C9C5"/>
<evidence type="ECO:0000313" key="2">
    <source>
        <dbReference type="EMBL" id="AYN65322.1"/>
    </source>
</evidence>
<protein>
    <submittedName>
        <fullName evidence="2">Uncharacterized protein</fullName>
    </submittedName>
</protein>
<keyword evidence="1" id="KW-0812">Transmembrane</keyword>
<reference evidence="2 3" key="2">
    <citation type="submission" date="2018-10" db="EMBL/GenBank/DDBJ databases">
        <title>Detection and isolation of Mycoplasma hominis as a predominant microorganism from pelvic cavity of patient with salpingitis and tubo-ovarian abscess.</title>
        <authorList>
            <person name="Guschin A.E."/>
            <person name="Khayrullina G.A."/>
            <person name="Rakovskaya I.V."/>
            <person name="Shelenkov A.A."/>
            <person name="Shagin D.A."/>
        </authorList>
    </citation>
    <scope>NUCLEOTIDE SEQUENCE [LARGE SCALE GENOMIC DNA]</scope>
    <source>
        <strain evidence="3">TOA</strain>
    </source>
</reference>
<dbReference type="OrthoDB" id="400066at2"/>
<dbReference type="GeneID" id="89679570"/>
<gene>
    <name evidence="2" type="ORF">KN71_001215</name>
</gene>
<evidence type="ECO:0000256" key="1">
    <source>
        <dbReference type="SAM" id="Phobius"/>
    </source>
</evidence>
<evidence type="ECO:0000313" key="3">
    <source>
        <dbReference type="Proteomes" id="UP000029712"/>
    </source>
</evidence>
<organism evidence="2 3">
    <name type="scientific">Metamycoplasma hominis</name>
    <name type="common">Mycoplasma hominis</name>
    <dbReference type="NCBI Taxonomy" id="2098"/>
    <lineage>
        <taxon>Bacteria</taxon>
        <taxon>Bacillati</taxon>
        <taxon>Mycoplasmatota</taxon>
        <taxon>Mycoplasmoidales</taxon>
        <taxon>Metamycoplasmataceae</taxon>
        <taxon>Metamycoplasma</taxon>
    </lineage>
</organism>
<name>A0A454C9C5_METHO</name>
<dbReference type="Proteomes" id="UP000029712">
    <property type="component" value="Chromosome"/>
</dbReference>
<proteinExistence type="predicted"/>